<evidence type="ECO:0000313" key="3">
    <source>
        <dbReference type="EMBL" id="MBN9669124.1"/>
    </source>
</evidence>
<keyword evidence="1" id="KW-0732">Signal</keyword>
<gene>
    <name evidence="3" type="ORF">JF539_02165</name>
</gene>
<dbReference type="Pfam" id="PF11412">
    <property type="entry name" value="DsbD_N"/>
    <property type="match status" value="1"/>
</dbReference>
<feature type="chain" id="PRO_5037140544" description="Thiol:disulfide interchange protein DsbD N-terminal domain-containing protein" evidence="1">
    <location>
        <begin position="22"/>
        <end position="273"/>
    </location>
</feature>
<dbReference type="RefSeq" id="WP_207138717.1">
    <property type="nucleotide sequence ID" value="NZ_JAEKJZ010000001.1"/>
</dbReference>
<evidence type="ECO:0000256" key="1">
    <source>
        <dbReference type="SAM" id="SignalP"/>
    </source>
</evidence>
<reference evidence="3" key="1">
    <citation type="submission" date="2020-12" db="EMBL/GenBank/DDBJ databases">
        <title>Oil enriched cultivation method for isolating marine PHA-producing bacteria.</title>
        <authorList>
            <person name="Zheng W."/>
            <person name="Yu S."/>
            <person name="Huang Y."/>
        </authorList>
    </citation>
    <scope>NUCLEOTIDE SEQUENCE</scope>
    <source>
        <strain evidence="3">SY-2-12</strain>
    </source>
</reference>
<accession>A0A939EAX2</accession>
<dbReference type="EMBL" id="JAEKJZ010000001">
    <property type="protein sequence ID" value="MBN9669124.1"/>
    <property type="molecule type" value="Genomic_DNA"/>
</dbReference>
<comment type="caution">
    <text evidence="3">The sequence shown here is derived from an EMBL/GenBank/DDBJ whole genome shotgun (WGS) entry which is preliminary data.</text>
</comment>
<evidence type="ECO:0000259" key="2">
    <source>
        <dbReference type="Pfam" id="PF11412"/>
    </source>
</evidence>
<organism evidence="3 4">
    <name type="scientific">Roseibium aggregatum</name>
    <dbReference type="NCBI Taxonomy" id="187304"/>
    <lineage>
        <taxon>Bacteria</taxon>
        <taxon>Pseudomonadati</taxon>
        <taxon>Pseudomonadota</taxon>
        <taxon>Alphaproteobacteria</taxon>
        <taxon>Hyphomicrobiales</taxon>
        <taxon>Stappiaceae</taxon>
        <taxon>Roseibium</taxon>
    </lineage>
</organism>
<feature type="signal peptide" evidence="1">
    <location>
        <begin position="1"/>
        <end position="21"/>
    </location>
</feature>
<proteinExistence type="predicted"/>
<dbReference type="Proteomes" id="UP000664096">
    <property type="component" value="Unassembled WGS sequence"/>
</dbReference>
<dbReference type="AlphaFoldDB" id="A0A939EAX2"/>
<feature type="domain" description="Thiol:disulfide interchange protein DsbD N-terminal" evidence="2">
    <location>
        <begin position="48"/>
        <end position="148"/>
    </location>
</feature>
<name>A0A939EAX2_9HYPH</name>
<sequence>MRRFALILLFGLFGPALPVHAATTGWSEVHGGAVRLIATGPMEDGRYLAGLEFVLEPGWHTYWRYPGEAGVPPQITLAGSENVRDIEVLYPAPERYSDGFSESIVYHDGIVLPIRIVPEDPGRQVRFSIEVLFGVCKDICVPGDAALSLDLAPDTETDSLAERLIARDLEAVPGAAKGGALEITGVALSGPNDSLRIEAKVPADGTPDLFAAGPAGSYIGLPKLVDRTGEKAVWRLSTNGLASDDGDRTLRLVLTSGDVAVELLETIPPDWLN</sequence>
<protein>
    <recommendedName>
        <fullName evidence="2">Thiol:disulfide interchange protein DsbD N-terminal domain-containing protein</fullName>
    </recommendedName>
</protein>
<dbReference type="InterPro" id="IPR028250">
    <property type="entry name" value="DsbDN"/>
</dbReference>
<evidence type="ECO:0000313" key="4">
    <source>
        <dbReference type="Proteomes" id="UP000664096"/>
    </source>
</evidence>